<sequence>MHAEPRLLDTRVPARPEGAVLLLHGGAQRPGRPQVSPTQLSVLRMIPIAGRVARAGRGRLAVFRLLNSHRGWDASHTPVDDVAWALDRVRERLGDVPTSLVGHSLGGRAALLAGHHDGVRSVVALNPWLYPDDDADLSGRRVLFVHGTADRIAAPGDAARVARRIGQRADVGYVAVPGARHAMLRQGSFFERAAARFATATLLGERERIRQSDPVSRVLRGEQWVTAW</sequence>
<comment type="caution">
    <text evidence="2">The sequence shown here is derived from an EMBL/GenBank/DDBJ whole genome shotgun (WGS) entry which is preliminary data.</text>
</comment>
<dbReference type="RefSeq" id="WP_182540483.1">
    <property type="nucleotide sequence ID" value="NZ_JACGXA010000001.1"/>
</dbReference>
<keyword evidence="3" id="KW-1185">Reference proteome</keyword>
<organism evidence="2 3">
    <name type="scientific">Nocardioides ginsengisegetis</name>
    <dbReference type="NCBI Taxonomy" id="661491"/>
    <lineage>
        <taxon>Bacteria</taxon>
        <taxon>Bacillati</taxon>
        <taxon>Actinomycetota</taxon>
        <taxon>Actinomycetes</taxon>
        <taxon>Propionibacteriales</taxon>
        <taxon>Nocardioidaceae</taxon>
        <taxon>Nocardioides</taxon>
    </lineage>
</organism>
<dbReference type="EMBL" id="JACGXA010000001">
    <property type="protein sequence ID" value="MBA8804737.1"/>
    <property type="molecule type" value="Genomic_DNA"/>
</dbReference>
<dbReference type="GO" id="GO:0003824">
    <property type="term" value="F:catalytic activity"/>
    <property type="evidence" value="ECO:0007669"/>
    <property type="project" value="UniProtKB-ARBA"/>
</dbReference>
<dbReference type="InterPro" id="IPR029058">
    <property type="entry name" value="AB_hydrolase_fold"/>
</dbReference>
<protein>
    <submittedName>
        <fullName evidence="2">Pimeloyl-ACP methyl ester carboxylesterase</fullName>
    </submittedName>
</protein>
<reference evidence="2 3" key="1">
    <citation type="submission" date="2020-07" db="EMBL/GenBank/DDBJ databases">
        <title>Sequencing the genomes of 1000 actinobacteria strains.</title>
        <authorList>
            <person name="Klenk H.-P."/>
        </authorList>
    </citation>
    <scope>NUCLEOTIDE SEQUENCE [LARGE SCALE GENOMIC DNA]</scope>
    <source>
        <strain evidence="2 3">DSM 21349</strain>
    </source>
</reference>
<dbReference type="Gene3D" id="3.40.50.1820">
    <property type="entry name" value="alpha/beta hydrolase"/>
    <property type="match status" value="1"/>
</dbReference>
<dbReference type="Pfam" id="PF00561">
    <property type="entry name" value="Abhydrolase_1"/>
    <property type="match status" value="1"/>
</dbReference>
<dbReference type="AlphaFoldDB" id="A0A7W3J1T9"/>
<dbReference type="Proteomes" id="UP000580910">
    <property type="component" value="Unassembled WGS sequence"/>
</dbReference>
<dbReference type="SUPFAM" id="SSF53474">
    <property type="entry name" value="alpha/beta-Hydrolases"/>
    <property type="match status" value="1"/>
</dbReference>
<gene>
    <name evidence="2" type="ORF">FB382_003028</name>
</gene>
<proteinExistence type="predicted"/>
<evidence type="ECO:0000313" key="3">
    <source>
        <dbReference type="Proteomes" id="UP000580910"/>
    </source>
</evidence>
<evidence type="ECO:0000313" key="2">
    <source>
        <dbReference type="EMBL" id="MBA8804737.1"/>
    </source>
</evidence>
<evidence type="ECO:0000259" key="1">
    <source>
        <dbReference type="Pfam" id="PF00561"/>
    </source>
</evidence>
<feature type="domain" description="AB hydrolase-1" evidence="1">
    <location>
        <begin position="68"/>
        <end position="166"/>
    </location>
</feature>
<name>A0A7W3J1T9_9ACTN</name>
<accession>A0A7W3J1T9</accession>
<dbReference type="InterPro" id="IPR000073">
    <property type="entry name" value="AB_hydrolase_1"/>
</dbReference>